<keyword evidence="5 7" id="KW-0964">Secreted</keyword>
<dbReference type="Proteomes" id="UP001058860">
    <property type="component" value="Chromosome"/>
</dbReference>
<evidence type="ECO:0000259" key="9">
    <source>
        <dbReference type="Pfam" id="PF06429"/>
    </source>
</evidence>
<reference evidence="12" key="1">
    <citation type="submission" date="2021-11" db="EMBL/GenBank/DDBJ databases">
        <title>Cultivation dependent microbiological survey of springs from the worlds oldest radium mine currently devoted to the extraction of radon-saturated water.</title>
        <authorList>
            <person name="Kapinusova G."/>
            <person name="Smrhova T."/>
            <person name="Strejcek M."/>
            <person name="Suman J."/>
            <person name="Jani K."/>
            <person name="Pajer P."/>
            <person name="Uhlik O."/>
        </authorList>
    </citation>
    <scope>NUCLEOTIDE SEQUENCE [LARGE SCALE GENOMIC DNA]</scope>
    <source>
        <strain evidence="12">J379</strain>
    </source>
</reference>
<keyword evidence="11" id="KW-0969">Cilium</keyword>
<evidence type="ECO:0000313" key="11">
    <source>
        <dbReference type="EMBL" id="UUY04709.1"/>
    </source>
</evidence>
<dbReference type="InterPro" id="IPR010930">
    <property type="entry name" value="Flg_bb/hook_C_dom"/>
</dbReference>
<evidence type="ECO:0000313" key="12">
    <source>
        <dbReference type="Proteomes" id="UP001058860"/>
    </source>
</evidence>
<dbReference type="Pfam" id="PF00460">
    <property type="entry name" value="Flg_bb_rod"/>
    <property type="match status" value="1"/>
</dbReference>
<keyword evidence="12" id="KW-1185">Reference proteome</keyword>
<evidence type="ECO:0000259" key="10">
    <source>
        <dbReference type="Pfam" id="PF22638"/>
    </source>
</evidence>
<evidence type="ECO:0000256" key="6">
    <source>
        <dbReference type="ARBA" id="ARBA00023143"/>
    </source>
</evidence>
<dbReference type="PANTHER" id="PTHR30033">
    <property type="entry name" value="FLAGELLAR HOOK-ASSOCIATED PROTEIN 1"/>
    <property type="match status" value="1"/>
</dbReference>
<evidence type="ECO:0000256" key="1">
    <source>
        <dbReference type="ARBA" id="ARBA00004365"/>
    </source>
</evidence>
<proteinExistence type="inferred from homology"/>
<dbReference type="RefSeq" id="WP_353865187.1">
    <property type="nucleotide sequence ID" value="NZ_CP088295.1"/>
</dbReference>
<keyword evidence="6 7" id="KW-0975">Bacterial flagellum</keyword>
<dbReference type="EMBL" id="CP088295">
    <property type="protein sequence ID" value="UUY04709.1"/>
    <property type="molecule type" value="Genomic_DNA"/>
</dbReference>
<keyword evidence="11" id="KW-0966">Cell projection</keyword>
<dbReference type="SUPFAM" id="SSF64518">
    <property type="entry name" value="Phase 1 flagellin"/>
    <property type="match status" value="1"/>
</dbReference>
<evidence type="ECO:0000256" key="3">
    <source>
        <dbReference type="ARBA" id="ARBA00009677"/>
    </source>
</evidence>
<comment type="similarity">
    <text evidence="3 7">Belongs to the flagella basal body rod proteins family.</text>
</comment>
<dbReference type="InterPro" id="IPR002371">
    <property type="entry name" value="FlgK"/>
</dbReference>
<protein>
    <recommendedName>
        <fullName evidence="4 7">Flagellar hook-associated protein 1</fullName>
        <shortName evidence="7">HAP1</shortName>
    </recommendedName>
</protein>
<accession>A0ABY5PJ54</accession>
<feature type="domain" description="Flagellar hook-associated protein FlgK helical" evidence="10">
    <location>
        <begin position="110"/>
        <end position="256"/>
    </location>
</feature>
<dbReference type="Pfam" id="PF06429">
    <property type="entry name" value="Flg_bbr_C"/>
    <property type="match status" value="1"/>
</dbReference>
<sequence>MQVSSFFGLQTALRGITAQQRALDVTSHNIANSDTDGYSRQEVSYAASSSLRLPSGLNGGGGAWLGQGVEIEQFRRMRDTFLDLQFRAQNTTAAFDETTAKGVRRALDEFNEPGEEGLNTLLEKFWSSWNDLGNSPSDVSVKTAVIGHATTLVNALNSLDTRLAAVQTNATTEYAALTTGAQNPIQPIADELALLNQQIKSMQGAGQSPNELLDRRDLLLDRLSEYGRVAVTDLGTGAISVDFGDAAVELVNDATVTWPQALTAPGGKLEALLNVQTTVASYRTDLDAFASSLATTVNTAHTADGAPPFFTGATAAAIAVNVTAATIDSGTGTTAGASDIARAIAALGNGTADNLYATLVSRVGHDVSVAEATAVSSDSLRSTIENRKLSVTGVSLDEEMANMIRYQRAYQASARTMSTMDEMLDVLINRTGRVGL</sequence>
<keyword evidence="11" id="KW-0282">Flagellum</keyword>
<name>A0ABY5PJ54_9ACTN</name>
<dbReference type="PANTHER" id="PTHR30033:SF1">
    <property type="entry name" value="FLAGELLAR HOOK-ASSOCIATED PROTEIN 1"/>
    <property type="match status" value="1"/>
</dbReference>
<evidence type="ECO:0000256" key="7">
    <source>
        <dbReference type="RuleBase" id="RU362065"/>
    </source>
</evidence>
<organism evidence="11 12">
    <name type="scientific">Svornostia abyssi</name>
    <dbReference type="NCBI Taxonomy" id="2898438"/>
    <lineage>
        <taxon>Bacteria</taxon>
        <taxon>Bacillati</taxon>
        <taxon>Actinomycetota</taxon>
        <taxon>Thermoleophilia</taxon>
        <taxon>Solirubrobacterales</taxon>
        <taxon>Baekduiaceae</taxon>
        <taxon>Svornostia</taxon>
    </lineage>
</organism>
<dbReference type="InterPro" id="IPR053927">
    <property type="entry name" value="FlgK_helical"/>
</dbReference>
<dbReference type="NCBIfam" id="TIGR02492">
    <property type="entry name" value="flgK_ends"/>
    <property type="match status" value="1"/>
</dbReference>
<evidence type="ECO:0000256" key="5">
    <source>
        <dbReference type="ARBA" id="ARBA00022525"/>
    </source>
</evidence>
<evidence type="ECO:0000259" key="8">
    <source>
        <dbReference type="Pfam" id="PF00460"/>
    </source>
</evidence>
<dbReference type="PRINTS" id="PR01005">
    <property type="entry name" value="FLGHOOKAP1"/>
</dbReference>
<evidence type="ECO:0000256" key="4">
    <source>
        <dbReference type="ARBA" id="ARBA00016244"/>
    </source>
</evidence>
<evidence type="ECO:0000256" key="2">
    <source>
        <dbReference type="ARBA" id="ARBA00004613"/>
    </source>
</evidence>
<dbReference type="Pfam" id="PF22638">
    <property type="entry name" value="FlgK_D1"/>
    <property type="match status" value="1"/>
</dbReference>
<gene>
    <name evidence="7 11" type="primary">flgK</name>
    <name evidence="11" type="ORF">LRS13_04040</name>
</gene>
<dbReference type="InterPro" id="IPR001444">
    <property type="entry name" value="Flag_bb_rod_N"/>
</dbReference>
<feature type="domain" description="Flagellar basal body rod protein N-terminal" evidence="8">
    <location>
        <begin position="9"/>
        <end position="38"/>
    </location>
</feature>
<comment type="subcellular location">
    <subcellularLocation>
        <location evidence="1 7">Bacterial flagellum</location>
    </subcellularLocation>
    <subcellularLocation>
        <location evidence="2 7">Secreted</location>
    </subcellularLocation>
</comment>
<feature type="domain" description="Flagellar basal-body/hook protein C-terminal" evidence="9">
    <location>
        <begin position="389"/>
        <end position="429"/>
    </location>
</feature>